<protein>
    <submittedName>
        <fullName evidence="3">SusC/RagA family TonB-linked outer membrane protein</fullName>
    </submittedName>
</protein>
<accession>A0A6I4I4S0</accession>
<evidence type="ECO:0000259" key="2">
    <source>
        <dbReference type="Pfam" id="PF07715"/>
    </source>
</evidence>
<comment type="caution">
    <text evidence="3">The sequence shown here is derived from an EMBL/GenBank/DDBJ whole genome shotgun (WGS) entry which is preliminary data.</text>
</comment>
<dbReference type="Gene3D" id="2.170.130.10">
    <property type="entry name" value="TonB-dependent receptor, plug domain"/>
    <property type="match status" value="1"/>
</dbReference>
<gene>
    <name evidence="3" type="ORF">GO816_02930</name>
</gene>
<dbReference type="SUPFAM" id="SSF49464">
    <property type="entry name" value="Carboxypeptidase regulatory domain-like"/>
    <property type="match status" value="1"/>
</dbReference>
<dbReference type="Gene3D" id="2.60.40.1120">
    <property type="entry name" value="Carboxypeptidase-like, regulatory domain"/>
    <property type="match status" value="1"/>
</dbReference>
<reference evidence="3 4" key="1">
    <citation type="submission" date="2019-12" db="EMBL/GenBank/DDBJ databases">
        <title>Mucilaginibacter sp. HME9299 genome sequencing and assembly.</title>
        <authorList>
            <person name="Kang H."/>
            <person name="Kim H."/>
            <person name="Joh K."/>
        </authorList>
    </citation>
    <scope>NUCLEOTIDE SEQUENCE [LARGE SCALE GENOMIC DNA]</scope>
    <source>
        <strain evidence="3 4">HME9299</strain>
    </source>
</reference>
<dbReference type="AlphaFoldDB" id="A0A6I4I4S0"/>
<feature type="signal peptide" evidence="1">
    <location>
        <begin position="1"/>
        <end position="19"/>
    </location>
</feature>
<feature type="domain" description="TonB-dependent receptor plug" evidence="2">
    <location>
        <begin position="116"/>
        <end position="225"/>
    </location>
</feature>
<keyword evidence="4" id="KW-1185">Reference proteome</keyword>
<evidence type="ECO:0000313" key="3">
    <source>
        <dbReference type="EMBL" id="MVN90070.1"/>
    </source>
</evidence>
<dbReference type="Pfam" id="PF13715">
    <property type="entry name" value="CarbopepD_reg_2"/>
    <property type="match status" value="1"/>
</dbReference>
<keyword evidence="1" id="KW-0732">Signal</keyword>
<dbReference type="RefSeq" id="WP_157539847.1">
    <property type="nucleotide sequence ID" value="NZ_WQLA01000001.1"/>
</dbReference>
<dbReference type="InterPro" id="IPR023996">
    <property type="entry name" value="TonB-dep_OMP_SusC/RagA"/>
</dbReference>
<organism evidence="3 4">
    <name type="scientific">Mucilaginibacter aquatilis</name>
    <dbReference type="NCBI Taxonomy" id="1517760"/>
    <lineage>
        <taxon>Bacteria</taxon>
        <taxon>Pseudomonadati</taxon>
        <taxon>Bacteroidota</taxon>
        <taxon>Sphingobacteriia</taxon>
        <taxon>Sphingobacteriales</taxon>
        <taxon>Sphingobacteriaceae</taxon>
        <taxon>Mucilaginibacter</taxon>
    </lineage>
</organism>
<feature type="chain" id="PRO_5026332790" evidence="1">
    <location>
        <begin position="20"/>
        <end position="1062"/>
    </location>
</feature>
<dbReference type="NCBIfam" id="TIGR04057">
    <property type="entry name" value="SusC_RagA_signa"/>
    <property type="match status" value="1"/>
</dbReference>
<dbReference type="InterPro" id="IPR023997">
    <property type="entry name" value="TonB-dep_OMP_SusC/RagA_CS"/>
</dbReference>
<dbReference type="EMBL" id="WQLA01000001">
    <property type="protein sequence ID" value="MVN90070.1"/>
    <property type="molecule type" value="Genomic_DNA"/>
</dbReference>
<sequence>MKKILLFLSLCIVSISVFAQTRTITGTVVSSDKNEPLVGVTIQVKGSPTATQTDVNGKYALKTTNMQNVVVTVKYVGYAYQERTLRVGENNFDVRMVPSTENLEDVVVVGYGTQKKASLTGAVAQVNIKAIEDIPSTNLAATLRGQLPNVNVAGGSERPGNNATITIRNPVFYAKDGKTDPLYIIDDIQRTVSDFNLLDPSEVESISILKDASAAIYGILGANGVIVVKTKRGKAGAAKISYSGSYGLSDAVMLPKMMNGLQQATYLNDNLQVANNFAIKPNGDYTNPSTGVTTRLTAYYSPDELAHFANNNYDHLRDAWQVSYITRHALNVSGGSDKATYFAGGSYTQQNSNFDGVNTNKLTFRASSDVRVANGLKVSTSVSGALGDNKRYYFKQGSESLNNDFISLQAIPQFRPMYYNGLPVLQSSNTGTTEGAHFFEVQRLNNYTSQRSTMLNFLASIEYEVPHVKGLKATLSYNRNINNDFSKQYGSRYTLYNFEGLGENKHIVGGNIVSTPTARNGDVVRFTPGYLDVYQFNGILSYANKFGKHDISAIALFEQQENHGESLAASREGTLVGGFDNMNFATGQQATDQANGRILNYGRLAYAARLNYAYDNKYLVEVSLRTDANNNFAPGKEYGFFPSGSLGWVISEEGFFKNSVKFVDFLKVRGSVGLLGNDSSKPFLYQENYKLETGKAAVFGGNNDRGNSFAPNIAIANANTRWDDNLTTNFGIDAQFLRNRLSVTLDGFFSHRYNLLSALTSSVPATIGVAPPTENFASVNTFGYELSFSWRDKIGKDFTYNFSPFFAWNDNKLLNVDQPLGDVGTYLDKNGYSSDRGFFGYHYLGMWRTQAEADAFAAANPGYTIKGQKPMAGMLYYQDVRGPRDASGKFTAPDGKINEEDQDYLTNKQDNHYSLGLNFGAGYKGITLAVTMGMSYGGQGSYEGDSRKQATALINRPEFWSDHWTPENINAKYPSPYYKDTYDLPSSFWYVSSYTFRINNINLGYNIPASFTKKLGIGSAKAFLVATNPVNFYNPFTYRDNGTPYNVYPNLKTLSLGLNVGF</sequence>
<dbReference type="NCBIfam" id="TIGR04056">
    <property type="entry name" value="OMP_RagA_SusC"/>
    <property type="match status" value="1"/>
</dbReference>
<dbReference type="SUPFAM" id="SSF56935">
    <property type="entry name" value="Porins"/>
    <property type="match status" value="1"/>
</dbReference>
<dbReference type="InterPro" id="IPR012910">
    <property type="entry name" value="Plug_dom"/>
</dbReference>
<dbReference type="Pfam" id="PF07715">
    <property type="entry name" value="Plug"/>
    <property type="match status" value="1"/>
</dbReference>
<dbReference type="InterPro" id="IPR008969">
    <property type="entry name" value="CarboxyPept-like_regulatory"/>
</dbReference>
<proteinExistence type="predicted"/>
<evidence type="ECO:0000256" key="1">
    <source>
        <dbReference type="SAM" id="SignalP"/>
    </source>
</evidence>
<name>A0A6I4I4S0_9SPHI</name>
<dbReference type="InterPro" id="IPR037066">
    <property type="entry name" value="Plug_dom_sf"/>
</dbReference>
<evidence type="ECO:0000313" key="4">
    <source>
        <dbReference type="Proteomes" id="UP000434850"/>
    </source>
</evidence>
<dbReference type="Proteomes" id="UP000434850">
    <property type="component" value="Unassembled WGS sequence"/>
</dbReference>
<dbReference type="OrthoDB" id="9768177at2"/>